<keyword evidence="6" id="KW-0812">Transmembrane</keyword>
<dbReference type="SMART" id="SM00220">
    <property type="entry name" value="S_TKc"/>
    <property type="match status" value="1"/>
</dbReference>
<dbReference type="PANTHER" id="PTHR43289">
    <property type="entry name" value="MITOGEN-ACTIVATED PROTEIN KINASE KINASE KINASE 20-RELATED"/>
    <property type="match status" value="1"/>
</dbReference>
<dbReference type="Pfam" id="PF00069">
    <property type="entry name" value="Pkinase"/>
    <property type="match status" value="1"/>
</dbReference>
<organism evidence="8 9">
    <name type="scientific">Actinomadura rubrisoli</name>
    <dbReference type="NCBI Taxonomy" id="2530368"/>
    <lineage>
        <taxon>Bacteria</taxon>
        <taxon>Bacillati</taxon>
        <taxon>Actinomycetota</taxon>
        <taxon>Actinomycetes</taxon>
        <taxon>Streptosporangiales</taxon>
        <taxon>Thermomonosporaceae</taxon>
        <taxon>Actinomadura</taxon>
    </lineage>
</organism>
<protein>
    <submittedName>
        <fullName evidence="8">Serine/threonine-protein kinase</fullName>
    </submittedName>
</protein>
<dbReference type="Gene3D" id="1.10.510.10">
    <property type="entry name" value="Transferase(Phosphotransferase) domain 1"/>
    <property type="match status" value="1"/>
</dbReference>
<dbReference type="CDD" id="cd14014">
    <property type="entry name" value="STKc_PknB_like"/>
    <property type="match status" value="1"/>
</dbReference>
<keyword evidence="4 5" id="KW-0067">ATP-binding</keyword>
<proteinExistence type="predicted"/>
<dbReference type="SUPFAM" id="SSF48452">
    <property type="entry name" value="TPR-like"/>
    <property type="match status" value="1"/>
</dbReference>
<comment type="caution">
    <text evidence="8">The sequence shown here is derived from an EMBL/GenBank/DDBJ whole genome shotgun (WGS) entry which is preliminary data.</text>
</comment>
<keyword evidence="9" id="KW-1185">Reference proteome</keyword>
<evidence type="ECO:0000256" key="6">
    <source>
        <dbReference type="SAM" id="Phobius"/>
    </source>
</evidence>
<reference evidence="8 9" key="1">
    <citation type="submission" date="2019-03" db="EMBL/GenBank/DDBJ databases">
        <title>Draft genome sequences of novel Actinobacteria.</title>
        <authorList>
            <person name="Sahin N."/>
            <person name="Ay H."/>
            <person name="Saygin H."/>
        </authorList>
    </citation>
    <scope>NUCLEOTIDE SEQUENCE [LARGE SCALE GENOMIC DNA]</scope>
    <source>
        <strain evidence="8 9">H3C3</strain>
    </source>
</reference>
<dbReference type="PROSITE" id="PS00108">
    <property type="entry name" value="PROTEIN_KINASE_ST"/>
    <property type="match status" value="1"/>
</dbReference>
<dbReference type="Proteomes" id="UP000294513">
    <property type="component" value="Unassembled WGS sequence"/>
</dbReference>
<evidence type="ECO:0000256" key="1">
    <source>
        <dbReference type="ARBA" id="ARBA00022679"/>
    </source>
</evidence>
<dbReference type="PROSITE" id="PS00107">
    <property type="entry name" value="PROTEIN_KINASE_ATP"/>
    <property type="match status" value="1"/>
</dbReference>
<sequence>MRTPLLPGDPGSIGGYGLVGRLGAGGMGAVYLGEDVTGAPVAVKTIRSELVHRKDGKVSARFRREIAALRRLSRRCTAALLDADPDADPPYLVIEFVEGPTLAERVQADGPLRGTALEEVAIGTVAALEHIHAEGITHRDLKPGNILIGPYGPRVIDFGIALLTERSTRITATGELWGTPPYMAPEQLVGERVGSAADLFAWAGTVVYAASGAPPFGDDRRTVHTRILHGEPVVEGIGGPLLGLVRRALAKDPADRPTASEALEALRVLTTSRTVLSQAAVSSGAVGSGAVGYGADAGGRRGGSDGRHLLADDADEWADLAARSLAEGKTQLALYQAQRGLTLEPLHPRCLLHRAQANLAEGGHGLQDLQLAHEVDPEDPEIRQAFARELVSRGAPRDVERAYSLAPEDPVVSVAYARLLAERGLAGEAFELAPHDEVVRKSYALSLADGSASVIEALELRPDDPEIWARYREFAERKAGSPNIEPDLLRAFLAFLETLRRARPEPGATEDGLDLAQVGDALAALETQADRLPPEIKGSLLPLVTAALQGEVDKNASAVDGYSEHRGEEIRRAAEQAAFLAHPRDQQLAKLAKDAVRRPVGLGAELFGCGFLIAVPLLALYPALALLGPGWSASAVVLGVIGAVIFGLTAVSSYRGHRGRRRA</sequence>
<evidence type="ECO:0000256" key="4">
    <source>
        <dbReference type="ARBA" id="ARBA00022840"/>
    </source>
</evidence>
<evidence type="ECO:0000259" key="7">
    <source>
        <dbReference type="PROSITE" id="PS50011"/>
    </source>
</evidence>
<dbReference type="InterPro" id="IPR017441">
    <property type="entry name" value="Protein_kinase_ATP_BS"/>
</dbReference>
<keyword evidence="2 5" id="KW-0547">Nucleotide-binding</keyword>
<keyword evidence="1" id="KW-0808">Transferase</keyword>
<dbReference type="Gene3D" id="3.30.200.20">
    <property type="entry name" value="Phosphorylase Kinase, domain 1"/>
    <property type="match status" value="1"/>
</dbReference>
<dbReference type="SUPFAM" id="SSF56112">
    <property type="entry name" value="Protein kinase-like (PK-like)"/>
    <property type="match status" value="1"/>
</dbReference>
<keyword evidence="3 8" id="KW-0418">Kinase</keyword>
<dbReference type="PANTHER" id="PTHR43289:SF34">
    <property type="entry name" value="SERINE_THREONINE-PROTEIN KINASE YBDM-RELATED"/>
    <property type="match status" value="1"/>
</dbReference>
<dbReference type="PROSITE" id="PS50011">
    <property type="entry name" value="PROTEIN_KINASE_DOM"/>
    <property type="match status" value="1"/>
</dbReference>
<dbReference type="InterPro" id="IPR011009">
    <property type="entry name" value="Kinase-like_dom_sf"/>
</dbReference>
<evidence type="ECO:0000256" key="3">
    <source>
        <dbReference type="ARBA" id="ARBA00022777"/>
    </source>
</evidence>
<dbReference type="OrthoDB" id="3525484at2"/>
<dbReference type="RefSeq" id="WP_131897452.1">
    <property type="nucleotide sequence ID" value="NZ_SMKU01000148.1"/>
</dbReference>
<dbReference type="Gene3D" id="1.25.40.10">
    <property type="entry name" value="Tetratricopeptide repeat domain"/>
    <property type="match status" value="1"/>
</dbReference>
<feature type="domain" description="Protein kinase" evidence="7">
    <location>
        <begin position="16"/>
        <end position="269"/>
    </location>
</feature>
<feature type="transmembrane region" description="Helical" evidence="6">
    <location>
        <begin position="630"/>
        <end position="654"/>
    </location>
</feature>
<dbReference type="EMBL" id="SMKU01000148">
    <property type="protein sequence ID" value="TDD80700.1"/>
    <property type="molecule type" value="Genomic_DNA"/>
</dbReference>
<dbReference type="GO" id="GO:0005524">
    <property type="term" value="F:ATP binding"/>
    <property type="evidence" value="ECO:0007669"/>
    <property type="project" value="UniProtKB-UniRule"/>
</dbReference>
<dbReference type="InterPro" id="IPR008271">
    <property type="entry name" value="Ser/Thr_kinase_AS"/>
</dbReference>
<dbReference type="InterPro" id="IPR011990">
    <property type="entry name" value="TPR-like_helical_dom_sf"/>
</dbReference>
<feature type="binding site" evidence="5">
    <location>
        <position position="44"/>
    </location>
    <ligand>
        <name>ATP</name>
        <dbReference type="ChEBI" id="CHEBI:30616"/>
    </ligand>
</feature>
<evidence type="ECO:0000313" key="9">
    <source>
        <dbReference type="Proteomes" id="UP000294513"/>
    </source>
</evidence>
<name>A0A4R5B7M7_9ACTN</name>
<accession>A0A4R5B7M7</accession>
<evidence type="ECO:0000256" key="2">
    <source>
        <dbReference type="ARBA" id="ARBA00022741"/>
    </source>
</evidence>
<dbReference type="AlphaFoldDB" id="A0A4R5B7M7"/>
<keyword evidence="6" id="KW-1133">Transmembrane helix</keyword>
<evidence type="ECO:0000313" key="8">
    <source>
        <dbReference type="EMBL" id="TDD80700.1"/>
    </source>
</evidence>
<keyword evidence="6" id="KW-0472">Membrane</keyword>
<dbReference type="InterPro" id="IPR000719">
    <property type="entry name" value="Prot_kinase_dom"/>
</dbReference>
<evidence type="ECO:0000256" key="5">
    <source>
        <dbReference type="PROSITE-ProRule" id="PRU10141"/>
    </source>
</evidence>
<dbReference type="GO" id="GO:0004674">
    <property type="term" value="F:protein serine/threonine kinase activity"/>
    <property type="evidence" value="ECO:0007669"/>
    <property type="project" value="TreeGrafter"/>
</dbReference>
<gene>
    <name evidence="8" type="ORF">E1298_25335</name>
</gene>